<feature type="domain" description="Cadherin-like beta-sandwich-like" evidence="1">
    <location>
        <begin position="2359"/>
        <end position="2440"/>
    </location>
</feature>
<dbReference type="Pfam" id="PF12733">
    <property type="entry name" value="Cadherin-like"/>
    <property type="match status" value="5"/>
</dbReference>
<dbReference type="InterPro" id="IPR041286">
    <property type="entry name" value="MBG_2"/>
</dbReference>
<evidence type="ECO:0000259" key="1">
    <source>
        <dbReference type="Pfam" id="PF12733"/>
    </source>
</evidence>
<dbReference type="Pfam" id="PF18962">
    <property type="entry name" value="Por_Secre_tail"/>
    <property type="match status" value="1"/>
</dbReference>
<feature type="non-terminal residue" evidence="4">
    <location>
        <position position="1"/>
    </location>
</feature>
<feature type="domain" description="Cadherin-like beta-sandwich-like" evidence="1">
    <location>
        <begin position="1955"/>
        <end position="2041"/>
    </location>
</feature>
<evidence type="ECO:0000259" key="3">
    <source>
        <dbReference type="Pfam" id="PF18962"/>
    </source>
</evidence>
<evidence type="ECO:0000313" key="4">
    <source>
        <dbReference type="EMBL" id="NCI50648.1"/>
    </source>
</evidence>
<dbReference type="Pfam" id="PF18676">
    <property type="entry name" value="MBG_2"/>
    <property type="match status" value="1"/>
</dbReference>
<evidence type="ECO:0000259" key="2">
    <source>
        <dbReference type="Pfam" id="PF18676"/>
    </source>
</evidence>
<evidence type="ECO:0000313" key="5">
    <source>
        <dbReference type="Proteomes" id="UP000753802"/>
    </source>
</evidence>
<feature type="domain" description="Secretion system C-terminal sorting" evidence="3">
    <location>
        <begin position="3012"/>
        <end position="3086"/>
    </location>
</feature>
<dbReference type="InterPro" id="IPR026444">
    <property type="entry name" value="Secre_tail"/>
</dbReference>
<dbReference type="EMBL" id="JAACJS010000015">
    <property type="protein sequence ID" value="NCI50648.1"/>
    <property type="molecule type" value="Genomic_DNA"/>
</dbReference>
<feature type="domain" description="MBG" evidence="2">
    <location>
        <begin position="1862"/>
        <end position="1940"/>
    </location>
</feature>
<reference evidence="4 5" key="1">
    <citation type="submission" date="2020-01" db="EMBL/GenBank/DDBJ databases">
        <title>Genome analysis.</title>
        <authorList>
            <person name="Wu S."/>
            <person name="Wang G."/>
        </authorList>
    </citation>
    <scope>NUCLEOTIDE SEQUENCE [LARGE SCALE GENOMIC DNA]</scope>
    <source>
        <strain evidence="4 5">SYL130</strain>
    </source>
</reference>
<proteinExistence type="predicted"/>
<keyword evidence="5" id="KW-1185">Reference proteome</keyword>
<dbReference type="Proteomes" id="UP000753802">
    <property type="component" value="Unassembled WGS sequence"/>
</dbReference>
<dbReference type="NCBIfam" id="TIGR04183">
    <property type="entry name" value="Por_Secre_tail"/>
    <property type="match status" value="1"/>
</dbReference>
<protein>
    <submittedName>
        <fullName evidence="4">T9SS type A sorting domain-containing protein</fullName>
    </submittedName>
</protein>
<sequence length="3088" mass="309306">TFAIGLNATDKSAINLIFNKNGNSSTNTIAYNMIASEDWNAGADAAVTIVDAVTPITVSNVAVPTIASVSYDAATGVLTATGSGFLSASGSNNDINALKLTFVGEGGAYTLTGNSADIVDATTFAIGLNATDKDRVNLIINKNGTTSTSNTTYNLVASEDWNAGADAAVTIVDATSPITAVNVALPTITSALYDANSGVLTVTGTGFLKLAGAGNDINLTNLLLVGEGNQSRVLTASMGGGVDVTSTTSFVVQLSAADMSVANTFMNKTGTTATGGAAFNLAALEDWNVGADASLTIADVTSAVTVSNPLTPSIASATLAFTGTTGSLILTGTGFLKLVNAANEIIATKFTFTGEGGNTYTLTSATADVDINNATSATITIGAADAIALKEILNSNGFSSTGGTSYNIAAAEDWNAGADAGVNIADATTTLFVSNVPVPTITSATYNVTTGVLAVTGVGILSLTGSGNDIDVTKLSIESEGTGYLLTGATANVDIFSSTSFSITLGAMDKAGVDALVNKNGTTSTSGTTYNLRALDNWNAGAGAPAAIQDLAGNGITVSNVAVPTITSALYDGTSGVLTVTGTSLFKLAGAGNEIDLAKLTITGEDNLTYTIAHTTNVDILSGSLFAVTLSAADRTALNVIINKAGLTSTGGATYNLAAAEDWAAGADAAVTIADLTGNPISVSNVPTPVITSAAYDVVTGVLTVTGTGFVKLTGAANDIDAAKFTFTGEGSGTYPLTSNTANADVLSATEFTLTLGATDKAAVDLLLNNNGTASTGGTTYNLAAAEDWITGADATVNVADLTGNVITVTSVPVPTITSALYDAGTGILTVTGTGLLAKSGAANDIDATKITFAGEGGAMFTLTGATPDAEIISATSFVMVLGTADRAKVNEFINKNGTASTGATAYNLIANEDWDRGADASVTIADPTNTVTASGVAIPTVTSATYDATSGVLTVTGTGFLKSSGASNDINLTKFNFAGEAGYTLTTAGAEIIDGTSFAVTVNAADKIGLAKILNKAGTSSTGLVTYNFSATEDWNSGADAALTIADNVGNPITVSNVPVPTITAAAYDIVSGVLTVTGTGFLKIFNPANDIIATKFTITGEGGATYLLTSNTANVDILSGTSFALTLGATDKAGVELLLNNNGTASTGGTTYNLAAAEDWNAGADAGVTIADLTGNGITVSSVPVPTITSSVYDAATGVLTVTGTALLSKSGAGNDIDATKFKFVGEGGLTYTLTSNTIDAELLSPTSFALGLGATDRAAVNMIINKNGTASTNATTYNLEAAEDWNRGADASVTTVDATGNGITVSNVAVPTITSAAYNASTGVLSVTGTGFVRNAGAANDITIGKLTLTGEASLALTTGNVEITDGTSFSVTLNPADKAAVNAFMNKNGSSGTSGVTYNLAAAEDWAAGADASLTVADLTGNAVTVSAVAVPTITSAVYDPVTGVLAVTGTDLLKLTGANNDIDVTKLTLTGEAGGTRQLTSGSVDLNSATSFFVTLNTADKAAVNALLNKDGTASTDATTYNLAAAEDWASGADAAVTVADITNGVTVSGMPTITIVGTLGAVNTVYGTASATPATFTVSGANMVAGILITPPAGYEVSQTAGGTTGYAGQGIPITVGGAGSIASTTVYVRLSDSTAFGTYTGNVVATSTSAVNKSIATTSSNVAKKAVTVTANNGSKTYGTVLSGVSGSTAFVPSGLVHAQTIGSVTISYTAGGGNGNTATDPVAVYAGKITPSAATGGTFNTNNYSISYIAGDLTVNAAALTVTATNVAKTYGATLTGGAGSTAFTSTGLVNAETIGSITIVYEGGGGNGNTTTDPVGLYTNKVIPSAATGGTFTSTNYNIVYVRGNITINPAALSITAGNVTKNFHTLANLTGTAFTPTGLLNGETVGSVAFTSVGAAVAATVGNYPITPSGAAGGTFTAGNYVISYVNGNLQVIPSVNADLSSVVVSNGTLTPVFAASTTSYNVSVGNLVTSITLTPTVDVPGTTVTVNGNPVVSGTSSLPVSLAIGTNPITVVSTAGDGVTTKTYVFNVTRAVSSDAGLSALSLISGTISPTFSTGVLNYTATVSNATLTAIAVATAANVSATIVVNGLTVTSGSPSGALSLNVGSGNVFNIAVTAADGVTSQLYKVTVTRLPNVNSLLASLTVSSGTLSSSFSPGQLNYTVAVPFGTTSMTVTPTTAEVSSTVKVNGITVTSGTASDSISLAIGSNTINVVVTAQDGVTKSTYQVVVTRAAGNNAELSSLRLSTGVLAPTFTPATLNYTSTVPNGTSSITVTPTLADVTGVVTVNGITVTSGSPSGLISLTVGANTLNIRTTAVDGITSKAYQVVVTRASGASTNTNLVSITMSTGTLSPVFTSTTTNYAALIGETINTLALTVTAAEVSATLKVNGLTATSGVPVQGIDVTNDITLITISVTAADGVTTNAYTITITKPRTSWTGNVGNAWNNTANWTNGVPGSTKSAVVTNANTLPVITGNESVNNLTINANAGLTITGGLQVLGNAVNSGTISGTGALTFGGTLAQTLSGTGSISNLTVNNPTQLSIAPGAGNTQSLTGLLKITAGNLNTGNNLVLVSTASGTASVGAIPAGSAIVGQVTAQRWLTGQRGFRGLGHPFNAPMGLNQLTDNFAITGNGGGFVSGLGYSGPSVLYYDSVAASPAFYQKPLTMAPNTAATPLWSVARGIMALVRGKGTEGLSSYTTADEPTAFAADVTGTLNQGTLNDYVLGVNATNSSFNLVGNPYAAPINIRSLKSNGGGLLSANNSATGVVNTIYVFNPSKNAGISNTPNQEMRGGMDAYTNDGSTDIIIPPFGAFFVQAKAAGNVIRFDEASKAVDKTAISIMGSGKTSKLTLQVENKRGTWDDIKLRWDNKAGSAGTDVYDGLKLNNELFDFYSISSDKRNLCIDSRSDSFSREEIIPLGINTQVVDASFRIKVVAYDMPSNVRLFLRDKLLNTETPLEKVNDGYSFAITAEEASKGNNRFELAVNFAKQVTAPVTDVQDNIRFMPNPFKDELIIQLGRSAVSATSTTKVRLVNMLGRVVKTATGAPGIATIRIQAPDLAAGSYFVEVINDAGRTTKQVIKE</sequence>
<name>A0ABW9ZZN5_9BACT</name>
<feature type="domain" description="Cadherin-like beta-sandwich-like" evidence="1">
    <location>
        <begin position="2149"/>
        <end position="2240"/>
    </location>
</feature>
<gene>
    <name evidence="4" type="ORF">GWC95_11985</name>
</gene>
<organism evidence="4 5">
    <name type="scientific">Sediminibacterium roseum</name>
    <dbReference type="NCBI Taxonomy" id="1978412"/>
    <lineage>
        <taxon>Bacteria</taxon>
        <taxon>Pseudomonadati</taxon>
        <taxon>Bacteroidota</taxon>
        <taxon>Chitinophagia</taxon>
        <taxon>Chitinophagales</taxon>
        <taxon>Chitinophagaceae</taxon>
        <taxon>Sediminibacterium</taxon>
    </lineage>
</organism>
<feature type="domain" description="Cadherin-like beta-sandwich-like" evidence="1">
    <location>
        <begin position="2058"/>
        <end position="2141"/>
    </location>
</feature>
<comment type="caution">
    <text evidence="4">The sequence shown here is derived from an EMBL/GenBank/DDBJ whole genome shotgun (WGS) entry which is preliminary data.</text>
</comment>
<dbReference type="InterPro" id="IPR025883">
    <property type="entry name" value="Cadherin-like_domain"/>
</dbReference>
<accession>A0ABW9ZZN5</accession>
<feature type="domain" description="Cadherin-like beta-sandwich-like" evidence="1">
    <location>
        <begin position="2248"/>
        <end position="2339"/>
    </location>
</feature>